<keyword evidence="2" id="KW-1185">Reference proteome</keyword>
<evidence type="ECO:0000313" key="2">
    <source>
        <dbReference type="Proteomes" id="UP000277580"/>
    </source>
</evidence>
<protein>
    <submittedName>
        <fullName evidence="1">Uncharacterized protein</fullName>
    </submittedName>
</protein>
<dbReference type="InParanoid" id="A0A3N4KB45"/>
<dbReference type="EMBL" id="ML119281">
    <property type="protein sequence ID" value="RPB06562.1"/>
    <property type="molecule type" value="Genomic_DNA"/>
</dbReference>
<gene>
    <name evidence="1" type="ORF">P167DRAFT_100258</name>
</gene>
<reference evidence="1 2" key="1">
    <citation type="journal article" date="2018" name="Nat. Ecol. Evol.">
        <title>Pezizomycetes genomes reveal the molecular basis of ectomycorrhizal truffle lifestyle.</title>
        <authorList>
            <person name="Murat C."/>
            <person name="Payen T."/>
            <person name="Noel B."/>
            <person name="Kuo A."/>
            <person name="Morin E."/>
            <person name="Chen J."/>
            <person name="Kohler A."/>
            <person name="Krizsan K."/>
            <person name="Balestrini R."/>
            <person name="Da Silva C."/>
            <person name="Montanini B."/>
            <person name="Hainaut M."/>
            <person name="Levati E."/>
            <person name="Barry K.W."/>
            <person name="Belfiori B."/>
            <person name="Cichocki N."/>
            <person name="Clum A."/>
            <person name="Dockter R.B."/>
            <person name="Fauchery L."/>
            <person name="Guy J."/>
            <person name="Iotti M."/>
            <person name="Le Tacon F."/>
            <person name="Lindquist E.A."/>
            <person name="Lipzen A."/>
            <person name="Malagnac F."/>
            <person name="Mello A."/>
            <person name="Molinier V."/>
            <person name="Miyauchi S."/>
            <person name="Poulain J."/>
            <person name="Riccioni C."/>
            <person name="Rubini A."/>
            <person name="Sitrit Y."/>
            <person name="Splivallo R."/>
            <person name="Traeger S."/>
            <person name="Wang M."/>
            <person name="Zifcakova L."/>
            <person name="Wipf D."/>
            <person name="Zambonelli A."/>
            <person name="Paolocci F."/>
            <person name="Nowrousian M."/>
            <person name="Ottonello S."/>
            <person name="Baldrian P."/>
            <person name="Spatafora J.W."/>
            <person name="Henrissat B."/>
            <person name="Nagy L.G."/>
            <person name="Aury J.M."/>
            <person name="Wincker P."/>
            <person name="Grigoriev I.V."/>
            <person name="Bonfante P."/>
            <person name="Martin F.M."/>
        </authorList>
    </citation>
    <scope>NUCLEOTIDE SEQUENCE [LARGE SCALE GENOMIC DNA]</scope>
    <source>
        <strain evidence="1 2">CCBAS932</strain>
    </source>
</reference>
<dbReference type="Proteomes" id="UP000277580">
    <property type="component" value="Unassembled WGS sequence"/>
</dbReference>
<dbReference type="OrthoDB" id="5362035at2759"/>
<organism evidence="1 2">
    <name type="scientific">Morchella conica CCBAS932</name>
    <dbReference type="NCBI Taxonomy" id="1392247"/>
    <lineage>
        <taxon>Eukaryota</taxon>
        <taxon>Fungi</taxon>
        <taxon>Dikarya</taxon>
        <taxon>Ascomycota</taxon>
        <taxon>Pezizomycotina</taxon>
        <taxon>Pezizomycetes</taxon>
        <taxon>Pezizales</taxon>
        <taxon>Morchellaceae</taxon>
        <taxon>Morchella</taxon>
    </lineage>
</organism>
<name>A0A3N4KB45_9PEZI</name>
<dbReference type="AlphaFoldDB" id="A0A3N4KB45"/>
<accession>A0A3N4KB45</accession>
<sequence length="161" mass="18746">MLRLMLREDSQVPTTVHRQWEGAPNTYMIGMFRYPTLVHLYNAACHWQDLYPGRYIRTLYGALEDNTIILRCPDESDIIELFDDMTVHAFIKMSTAAKRTCCIILHRTVALGIPDTPLPTGHSFLNAIDYRYLVWYEDPAQERDRDIRPSDARKCPIPSTR</sequence>
<proteinExistence type="predicted"/>
<evidence type="ECO:0000313" key="1">
    <source>
        <dbReference type="EMBL" id="RPB06562.1"/>
    </source>
</evidence>